<reference evidence="2 3" key="1">
    <citation type="journal article" date="2020" name="ISME J.">
        <title>Uncovering the hidden diversity of litter-decomposition mechanisms in mushroom-forming fungi.</title>
        <authorList>
            <person name="Floudas D."/>
            <person name="Bentzer J."/>
            <person name="Ahren D."/>
            <person name="Johansson T."/>
            <person name="Persson P."/>
            <person name="Tunlid A."/>
        </authorList>
    </citation>
    <scope>NUCLEOTIDE SEQUENCE [LARGE SCALE GENOMIC DNA]</scope>
    <source>
        <strain evidence="2 3">CBS 661.87</strain>
    </source>
</reference>
<feature type="compositionally biased region" description="Acidic residues" evidence="1">
    <location>
        <begin position="210"/>
        <end position="221"/>
    </location>
</feature>
<organism evidence="2 3">
    <name type="scientific">Tricholomella constricta</name>
    <dbReference type="NCBI Taxonomy" id="117010"/>
    <lineage>
        <taxon>Eukaryota</taxon>
        <taxon>Fungi</taxon>
        <taxon>Dikarya</taxon>
        <taxon>Basidiomycota</taxon>
        <taxon>Agaricomycotina</taxon>
        <taxon>Agaricomycetes</taxon>
        <taxon>Agaricomycetidae</taxon>
        <taxon>Agaricales</taxon>
        <taxon>Tricholomatineae</taxon>
        <taxon>Lyophyllaceae</taxon>
        <taxon>Tricholomella</taxon>
    </lineage>
</organism>
<keyword evidence="3" id="KW-1185">Reference proteome</keyword>
<name>A0A8H5HJN0_9AGAR</name>
<feature type="region of interest" description="Disordered" evidence="1">
    <location>
        <begin position="188"/>
        <end position="283"/>
    </location>
</feature>
<feature type="compositionally biased region" description="Polar residues" evidence="1">
    <location>
        <begin position="9"/>
        <end position="21"/>
    </location>
</feature>
<feature type="region of interest" description="Disordered" evidence="1">
    <location>
        <begin position="70"/>
        <end position="126"/>
    </location>
</feature>
<dbReference type="EMBL" id="JAACJP010000005">
    <property type="protein sequence ID" value="KAF5384341.1"/>
    <property type="molecule type" value="Genomic_DNA"/>
</dbReference>
<feature type="region of interest" description="Disordered" evidence="1">
    <location>
        <begin position="1"/>
        <end position="49"/>
    </location>
</feature>
<sequence>MPPIKTKRQTPTNTQQSTMITRSKARALARESTTVVVSPSATGKGTHTRWQYPEGYVLPTCKPLDTLFSGSLSSPSTSSSSSSISTDTSFDSPTPASIVPETPRRILRPPVTPPRLTPRKLQRSPGGCRWIQENGYTRIILVEDSFTPEAINMRESILQIQLDKIADREMEALMRQRDLIYEAQETWDSENMDCESEQSREGSHGSSSEELSDTYMEESDSGDNGSIETGSGSGYVRGDTEDAEEGDTVSSLPGPSRGLRRLGPTGTELIDPETFTPSFRTGSKSVYPEAWRRALRGQATEQLIR</sequence>
<gene>
    <name evidence="2" type="ORF">D9615_003382</name>
</gene>
<dbReference type="AlphaFoldDB" id="A0A8H5HJN0"/>
<evidence type="ECO:0000313" key="3">
    <source>
        <dbReference type="Proteomes" id="UP000565441"/>
    </source>
</evidence>
<accession>A0A8H5HJN0</accession>
<dbReference type="OrthoDB" id="3054377at2759"/>
<feature type="compositionally biased region" description="Low complexity" evidence="1">
    <location>
        <begin position="70"/>
        <end position="94"/>
    </location>
</feature>
<evidence type="ECO:0000313" key="2">
    <source>
        <dbReference type="EMBL" id="KAF5384341.1"/>
    </source>
</evidence>
<dbReference type="Proteomes" id="UP000565441">
    <property type="component" value="Unassembled WGS sequence"/>
</dbReference>
<comment type="caution">
    <text evidence="2">The sequence shown here is derived from an EMBL/GenBank/DDBJ whole genome shotgun (WGS) entry which is preliminary data.</text>
</comment>
<proteinExistence type="predicted"/>
<evidence type="ECO:0000256" key="1">
    <source>
        <dbReference type="SAM" id="MobiDB-lite"/>
    </source>
</evidence>
<feature type="compositionally biased region" description="Polar residues" evidence="1">
    <location>
        <begin position="31"/>
        <end position="49"/>
    </location>
</feature>
<protein>
    <submittedName>
        <fullName evidence="2">Uncharacterized protein</fullName>
    </submittedName>
</protein>